<dbReference type="NCBIfam" id="TIGR00125">
    <property type="entry name" value="cyt_tran_rel"/>
    <property type="match status" value="1"/>
</dbReference>
<dbReference type="InterPro" id="IPR000182">
    <property type="entry name" value="GNAT_dom"/>
</dbReference>
<dbReference type="EC" id="6.2.1.22" evidence="3"/>
<keyword evidence="6" id="KW-1185">Reference proteome</keyword>
<accession>A0A9W6LLV9</accession>
<sequence length="349" mass="39778">MSYLAEKINLTNPFEVEEVRGFLGKFDLDFEEGIDYTVAVRRDGAVVATCSKAKNILKCFAVDDSMQGKGVTNIMIKNLQDKLFEEGIFHSFIFTKPEYINTFESLGYKEVERSERVALLEGGFGGIEKSLKELGKKYGLKGDTSRTALVMNCNPFTLGHRYLIERASQVSEEVVVFLVEEDRSLFPFKTRLELVRRGVADLENVRVVPGGEYIISSATFPAYFLREKGEHLTEYTTLDAKIFGRYFCSYFNIKKRMVGDEPYCEVTRAYNEALERILKTYGVEVEIVKRKEEDDRAISASRVRGSIKENKGIVRDELIHLLPETTLEFLETEEGSRIVEKIIVSNTAH</sequence>
<dbReference type="NCBIfam" id="TIGR00124">
    <property type="entry name" value="cit_ly_ligase"/>
    <property type="match status" value="1"/>
</dbReference>
<dbReference type="Pfam" id="PF08218">
    <property type="entry name" value="Citrate_ly_lig"/>
    <property type="match status" value="1"/>
</dbReference>
<gene>
    <name evidence="5" type="ORF">PM10SUCC1_12100</name>
</gene>
<organism evidence="5 6">
    <name type="scientific">Propionigenium maris DSM 9537</name>
    <dbReference type="NCBI Taxonomy" id="1123000"/>
    <lineage>
        <taxon>Bacteria</taxon>
        <taxon>Fusobacteriati</taxon>
        <taxon>Fusobacteriota</taxon>
        <taxon>Fusobacteriia</taxon>
        <taxon>Fusobacteriales</taxon>
        <taxon>Fusobacteriaceae</taxon>
        <taxon>Propionigenium</taxon>
    </lineage>
</organism>
<dbReference type="PIRSF" id="PIRSF005751">
    <property type="entry name" value="Acet_citr_lig"/>
    <property type="match status" value="1"/>
</dbReference>
<dbReference type="PROSITE" id="PS51186">
    <property type="entry name" value="GNAT"/>
    <property type="match status" value="1"/>
</dbReference>
<dbReference type="SUPFAM" id="SSF55729">
    <property type="entry name" value="Acyl-CoA N-acyltransferases (Nat)"/>
    <property type="match status" value="1"/>
</dbReference>
<protein>
    <recommendedName>
        <fullName evidence="3">[Citrate [pro-3S]-lyase] ligase</fullName>
        <ecNumber evidence="3">6.2.1.22</ecNumber>
    </recommendedName>
</protein>
<comment type="function">
    <text evidence="3">Acetylation of prosthetic group (2-(5''-phosphoribosyl)-3'-dephosphocoenzyme-A) of the gamma subunit of citrate lyase.</text>
</comment>
<evidence type="ECO:0000256" key="1">
    <source>
        <dbReference type="ARBA" id="ARBA00022741"/>
    </source>
</evidence>
<dbReference type="InterPro" id="IPR014729">
    <property type="entry name" value="Rossmann-like_a/b/a_fold"/>
</dbReference>
<dbReference type="PANTHER" id="PTHR40599">
    <property type="entry name" value="[CITRATE [PRO-3S]-LYASE] LIGASE"/>
    <property type="match status" value="1"/>
</dbReference>
<evidence type="ECO:0000256" key="2">
    <source>
        <dbReference type="ARBA" id="ARBA00022840"/>
    </source>
</evidence>
<dbReference type="Gene3D" id="3.40.630.30">
    <property type="match status" value="1"/>
</dbReference>
<comment type="catalytic activity">
    <reaction evidence="3">
        <text>holo-[citrate lyase ACP] + acetate + ATP = acetyl-[citrate lyase ACP] + AMP + diphosphate</text>
        <dbReference type="Rhea" id="RHEA:23788"/>
        <dbReference type="Rhea" id="RHEA-COMP:10158"/>
        <dbReference type="Rhea" id="RHEA-COMP:13710"/>
        <dbReference type="ChEBI" id="CHEBI:30089"/>
        <dbReference type="ChEBI" id="CHEBI:30616"/>
        <dbReference type="ChEBI" id="CHEBI:33019"/>
        <dbReference type="ChEBI" id="CHEBI:82683"/>
        <dbReference type="ChEBI" id="CHEBI:137976"/>
        <dbReference type="ChEBI" id="CHEBI:456215"/>
        <dbReference type="EC" id="6.2.1.22"/>
    </reaction>
</comment>
<dbReference type="RefSeq" id="WP_281834369.1">
    <property type="nucleotide sequence ID" value="NZ_BSDY01000005.1"/>
</dbReference>
<dbReference type="InterPro" id="IPR004821">
    <property type="entry name" value="Cyt_trans-like"/>
</dbReference>
<keyword evidence="3 5" id="KW-0436">Ligase</keyword>
<dbReference type="Gene3D" id="3.40.50.620">
    <property type="entry name" value="HUPs"/>
    <property type="match status" value="1"/>
</dbReference>
<dbReference type="Proteomes" id="UP001144471">
    <property type="component" value="Unassembled WGS sequence"/>
</dbReference>
<evidence type="ECO:0000256" key="3">
    <source>
        <dbReference type="PIRNR" id="PIRNR005751"/>
    </source>
</evidence>
<proteinExistence type="predicted"/>
<dbReference type="PANTHER" id="PTHR40599:SF1">
    <property type="entry name" value="[CITRATE [PRO-3S]-LYASE] LIGASE"/>
    <property type="match status" value="1"/>
</dbReference>
<dbReference type="SMART" id="SM00764">
    <property type="entry name" value="Citrate_ly_lig"/>
    <property type="match status" value="1"/>
</dbReference>
<keyword evidence="2 3" id="KW-0067">ATP-binding</keyword>
<dbReference type="GO" id="GO:0016747">
    <property type="term" value="F:acyltransferase activity, transferring groups other than amino-acyl groups"/>
    <property type="evidence" value="ECO:0007669"/>
    <property type="project" value="InterPro"/>
</dbReference>
<keyword evidence="1 3" id="KW-0547">Nucleotide-binding</keyword>
<dbReference type="GO" id="GO:0008771">
    <property type="term" value="F:[citrate (pro-3S)-lyase] ligase activity"/>
    <property type="evidence" value="ECO:0007669"/>
    <property type="project" value="UniProtKB-EC"/>
</dbReference>
<evidence type="ECO:0000313" key="6">
    <source>
        <dbReference type="Proteomes" id="UP001144471"/>
    </source>
</evidence>
<dbReference type="InterPro" id="IPR016181">
    <property type="entry name" value="Acyl_CoA_acyltransferase"/>
</dbReference>
<comment type="caution">
    <text evidence="5">The sequence shown here is derived from an EMBL/GenBank/DDBJ whole genome shotgun (WGS) entry which is preliminary data.</text>
</comment>
<dbReference type="InterPro" id="IPR005216">
    <property type="entry name" value="Citrate_lyase_ligase"/>
</dbReference>
<dbReference type="SUPFAM" id="SSF52374">
    <property type="entry name" value="Nucleotidylyl transferase"/>
    <property type="match status" value="1"/>
</dbReference>
<feature type="domain" description="N-acetyltransferase" evidence="4">
    <location>
        <begin position="1"/>
        <end position="134"/>
    </location>
</feature>
<reference evidence="5" key="1">
    <citation type="submission" date="2022-12" db="EMBL/GenBank/DDBJ databases">
        <title>Reference genome sequencing for broad-spectrum identification of bacterial and archaeal isolates by mass spectrometry.</title>
        <authorList>
            <person name="Sekiguchi Y."/>
            <person name="Tourlousse D.M."/>
        </authorList>
    </citation>
    <scope>NUCLEOTIDE SEQUENCE</scope>
    <source>
        <strain evidence="5">10succ1</strain>
    </source>
</reference>
<evidence type="ECO:0000313" key="5">
    <source>
        <dbReference type="EMBL" id="GLI55696.1"/>
    </source>
</evidence>
<name>A0A9W6LLV9_9FUSO</name>
<dbReference type="GO" id="GO:0005524">
    <property type="term" value="F:ATP binding"/>
    <property type="evidence" value="ECO:0007669"/>
    <property type="project" value="UniProtKB-UniRule"/>
</dbReference>
<evidence type="ECO:0000259" key="4">
    <source>
        <dbReference type="PROSITE" id="PS51186"/>
    </source>
</evidence>
<dbReference type="AlphaFoldDB" id="A0A9W6LLV9"/>
<dbReference type="InterPro" id="IPR013166">
    <property type="entry name" value="Citrate_lyase_ligase_C"/>
</dbReference>
<dbReference type="EMBL" id="BSDY01000005">
    <property type="protein sequence ID" value="GLI55696.1"/>
    <property type="molecule type" value="Genomic_DNA"/>
</dbReference>